<feature type="region of interest" description="Disordered" evidence="2">
    <location>
        <begin position="1"/>
        <end position="33"/>
    </location>
</feature>
<dbReference type="AlphaFoldDB" id="A0A9W8JU61"/>
<keyword evidence="5" id="KW-1185">Reference proteome</keyword>
<dbReference type="Proteomes" id="UP001148786">
    <property type="component" value="Unassembled WGS sequence"/>
</dbReference>
<feature type="compositionally biased region" description="Low complexity" evidence="2">
    <location>
        <begin position="7"/>
        <end position="16"/>
    </location>
</feature>
<dbReference type="GO" id="GO:0017040">
    <property type="term" value="F:N-acylsphingosine amidohydrolase activity"/>
    <property type="evidence" value="ECO:0007669"/>
    <property type="project" value="UniProtKB-EC"/>
</dbReference>
<name>A0A9W8JU61_9AGAR</name>
<dbReference type="Pfam" id="PF15508">
    <property type="entry name" value="NAAA-beta"/>
    <property type="match status" value="1"/>
</dbReference>
<evidence type="ECO:0000256" key="1">
    <source>
        <dbReference type="ARBA" id="ARBA00011891"/>
    </source>
</evidence>
<evidence type="ECO:0000259" key="3">
    <source>
        <dbReference type="Pfam" id="PF15508"/>
    </source>
</evidence>
<organism evidence="4 5">
    <name type="scientific">Agrocybe chaxingu</name>
    <dbReference type="NCBI Taxonomy" id="84603"/>
    <lineage>
        <taxon>Eukaryota</taxon>
        <taxon>Fungi</taxon>
        <taxon>Dikarya</taxon>
        <taxon>Basidiomycota</taxon>
        <taxon>Agaricomycotina</taxon>
        <taxon>Agaricomycetes</taxon>
        <taxon>Agaricomycetidae</taxon>
        <taxon>Agaricales</taxon>
        <taxon>Agaricineae</taxon>
        <taxon>Strophariaceae</taxon>
        <taxon>Agrocybe</taxon>
    </lineage>
</organism>
<reference evidence="4" key="1">
    <citation type="submission" date="2022-07" db="EMBL/GenBank/DDBJ databases">
        <title>Genome Sequence of Agrocybe chaxingu.</title>
        <authorList>
            <person name="Buettner E."/>
        </authorList>
    </citation>
    <scope>NUCLEOTIDE SEQUENCE</scope>
    <source>
        <strain evidence="4">MP-N11</strain>
    </source>
</reference>
<dbReference type="PANTHER" id="PTHR28583:SF1">
    <property type="entry name" value="ACID CERAMIDASE"/>
    <property type="match status" value="1"/>
</dbReference>
<dbReference type="PANTHER" id="PTHR28583">
    <property type="entry name" value="ACID AMIDASE"/>
    <property type="match status" value="1"/>
</dbReference>
<dbReference type="InterPro" id="IPR029130">
    <property type="entry name" value="Acid_ceramidase_N"/>
</dbReference>
<comment type="caution">
    <text evidence="4">The sequence shown here is derived from an EMBL/GenBank/DDBJ whole genome shotgun (WGS) entry which is preliminary data.</text>
</comment>
<proteinExistence type="predicted"/>
<evidence type="ECO:0000313" key="4">
    <source>
        <dbReference type="EMBL" id="KAJ3496428.1"/>
    </source>
</evidence>
<gene>
    <name evidence="4" type="ORF">NLJ89_g10487</name>
</gene>
<evidence type="ECO:0000256" key="2">
    <source>
        <dbReference type="SAM" id="MobiDB-lite"/>
    </source>
</evidence>
<feature type="domain" description="Acid ceramidase N-terminal" evidence="3">
    <location>
        <begin position="37"/>
        <end position="93"/>
    </location>
</feature>
<evidence type="ECO:0000313" key="5">
    <source>
        <dbReference type="Proteomes" id="UP001148786"/>
    </source>
</evidence>
<dbReference type="EC" id="3.5.1.23" evidence="1"/>
<protein>
    <recommendedName>
        <fullName evidence="1">ceramidase</fullName>
        <ecNumber evidence="1">3.5.1.23</ecNumber>
    </recommendedName>
</protein>
<accession>A0A9W8JU61</accession>
<sequence>MPRPQPDSSTTLSSSSDDSHDSDTSSPVRLRFRIGDPPPLYTIDLSLPPEERYTQLCADFRHELHELVGIYEQVLAYTSFPRLFGYIARRILRKVWSEEETREIKGIAEETGVPLHLVVAYNTFLDLFSGGERWRKR</sequence>
<dbReference type="OrthoDB" id="5273684at2759"/>
<dbReference type="EMBL" id="JANKHO010001942">
    <property type="protein sequence ID" value="KAJ3496428.1"/>
    <property type="molecule type" value="Genomic_DNA"/>
</dbReference>